<protein>
    <submittedName>
        <fullName evidence="2">Uncharacterized protein</fullName>
    </submittedName>
</protein>
<evidence type="ECO:0000313" key="3">
    <source>
        <dbReference type="Proteomes" id="UP000053558"/>
    </source>
</evidence>
<evidence type="ECO:0000313" key="2">
    <source>
        <dbReference type="EMBL" id="EIW76023.1"/>
    </source>
</evidence>
<accession>A0A5M3MA71</accession>
<comment type="caution">
    <text evidence="2">The sequence shown here is derived from an EMBL/GenBank/DDBJ whole genome shotgun (WGS) entry which is preliminary data.</text>
</comment>
<dbReference type="EMBL" id="JH711587">
    <property type="protein sequence ID" value="EIW76023.1"/>
    <property type="molecule type" value="Genomic_DNA"/>
</dbReference>
<dbReference type="Proteomes" id="UP000053558">
    <property type="component" value="Unassembled WGS sequence"/>
</dbReference>
<name>A0A5M3MA71_CONPW</name>
<proteinExistence type="predicted"/>
<feature type="region of interest" description="Disordered" evidence="1">
    <location>
        <begin position="1"/>
        <end position="35"/>
    </location>
</feature>
<dbReference type="KEGG" id="cput:CONPUDRAFT_77042"/>
<reference evidence="3" key="1">
    <citation type="journal article" date="2012" name="Science">
        <title>The Paleozoic origin of enzymatic lignin decomposition reconstructed from 31 fungal genomes.</title>
        <authorList>
            <person name="Floudas D."/>
            <person name="Binder M."/>
            <person name="Riley R."/>
            <person name="Barry K."/>
            <person name="Blanchette R.A."/>
            <person name="Henrissat B."/>
            <person name="Martinez A.T."/>
            <person name="Otillar R."/>
            <person name="Spatafora J.W."/>
            <person name="Yadav J.S."/>
            <person name="Aerts A."/>
            <person name="Benoit I."/>
            <person name="Boyd A."/>
            <person name="Carlson A."/>
            <person name="Copeland A."/>
            <person name="Coutinho P.M."/>
            <person name="de Vries R.P."/>
            <person name="Ferreira P."/>
            <person name="Findley K."/>
            <person name="Foster B."/>
            <person name="Gaskell J."/>
            <person name="Glotzer D."/>
            <person name="Gorecki P."/>
            <person name="Heitman J."/>
            <person name="Hesse C."/>
            <person name="Hori C."/>
            <person name="Igarashi K."/>
            <person name="Jurgens J.A."/>
            <person name="Kallen N."/>
            <person name="Kersten P."/>
            <person name="Kohler A."/>
            <person name="Kuees U."/>
            <person name="Kumar T.K.A."/>
            <person name="Kuo A."/>
            <person name="LaButti K."/>
            <person name="Larrondo L.F."/>
            <person name="Lindquist E."/>
            <person name="Ling A."/>
            <person name="Lombard V."/>
            <person name="Lucas S."/>
            <person name="Lundell T."/>
            <person name="Martin R."/>
            <person name="McLaughlin D.J."/>
            <person name="Morgenstern I."/>
            <person name="Morin E."/>
            <person name="Murat C."/>
            <person name="Nagy L.G."/>
            <person name="Nolan M."/>
            <person name="Ohm R.A."/>
            <person name="Patyshakuliyeva A."/>
            <person name="Rokas A."/>
            <person name="Ruiz-Duenas F.J."/>
            <person name="Sabat G."/>
            <person name="Salamov A."/>
            <person name="Samejima M."/>
            <person name="Schmutz J."/>
            <person name="Slot J.C."/>
            <person name="St John F."/>
            <person name="Stenlid J."/>
            <person name="Sun H."/>
            <person name="Sun S."/>
            <person name="Syed K."/>
            <person name="Tsang A."/>
            <person name="Wiebenga A."/>
            <person name="Young D."/>
            <person name="Pisabarro A."/>
            <person name="Eastwood D.C."/>
            <person name="Martin F."/>
            <person name="Cullen D."/>
            <person name="Grigoriev I.V."/>
            <person name="Hibbett D.S."/>
        </authorList>
    </citation>
    <scope>NUCLEOTIDE SEQUENCE [LARGE SCALE GENOMIC DNA]</scope>
    <source>
        <strain evidence="3">RWD-64-598 SS2</strain>
    </source>
</reference>
<evidence type="ECO:0000256" key="1">
    <source>
        <dbReference type="SAM" id="MobiDB-lite"/>
    </source>
</evidence>
<dbReference type="GeneID" id="19209555"/>
<organism evidence="2 3">
    <name type="scientific">Coniophora puteana (strain RWD-64-598)</name>
    <name type="common">Brown rot fungus</name>
    <dbReference type="NCBI Taxonomy" id="741705"/>
    <lineage>
        <taxon>Eukaryota</taxon>
        <taxon>Fungi</taxon>
        <taxon>Dikarya</taxon>
        <taxon>Basidiomycota</taxon>
        <taxon>Agaricomycotina</taxon>
        <taxon>Agaricomycetes</taxon>
        <taxon>Agaricomycetidae</taxon>
        <taxon>Boletales</taxon>
        <taxon>Coniophorineae</taxon>
        <taxon>Coniophoraceae</taxon>
        <taxon>Coniophora</taxon>
    </lineage>
</organism>
<dbReference type="RefSeq" id="XP_007774010.1">
    <property type="nucleotide sequence ID" value="XM_007775820.1"/>
</dbReference>
<keyword evidence="3" id="KW-1185">Reference proteome</keyword>
<gene>
    <name evidence="2" type="ORF">CONPUDRAFT_77042</name>
</gene>
<sequence>MTGYKYLSDNLDDSQSEASDNLHDDQTTDVLTEPGSDNKELDLEHMFAMNTSNALLWLHQYGYLNDKSSTYHQKVSLALAHPASRQLQLLISHYHHPQSLVSFNVLTVIYNNISTTYINISAAILAGCQGYPIHWDIPGSLFLDAFPMADRCHSQGPDWYITGLLLSLTLASNLFKDQINLLKLDALNLSCCIGTMLICLDTFNTLLMGLAKHDMSHMQQLLISTAHHHGDSVHTVLNCVGKTIKIVYKLCGYTQDSLEIVNLIYLLGGNQLLVACNSWAPFLLFVHLKLHIQQHQHNY</sequence>
<dbReference type="AlphaFoldDB" id="A0A5M3MA71"/>